<dbReference type="PANTHER" id="PTHR43649">
    <property type="entry name" value="ARABINOSE-BINDING PROTEIN-RELATED"/>
    <property type="match status" value="1"/>
</dbReference>
<evidence type="ECO:0000313" key="1">
    <source>
        <dbReference type="EMBL" id="TNJ65885.1"/>
    </source>
</evidence>
<dbReference type="InterPro" id="IPR050490">
    <property type="entry name" value="Bact_solute-bd_prot1"/>
</dbReference>
<dbReference type="OrthoDB" id="9811951at2"/>
<organism evidence="1 2">
    <name type="scientific">Paenibacillus hemerocallicola</name>
    <dbReference type="NCBI Taxonomy" id="1172614"/>
    <lineage>
        <taxon>Bacteria</taxon>
        <taxon>Bacillati</taxon>
        <taxon>Bacillota</taxon>
        <taxon>Bacilli</taxon>
        <taxon>Bacillales</taxon>
        <taxon>Paenibacillaceae</taxon>
        <taxon>Paenibacillus</taxon>
    </lineage>
</organism>
<proteinExistence type="predicted"/>
<comment type="caution">
    <text evidence="1">The sequence shown here is derived from an EMBL/GenBank/DDBJ whole genome shotgun (WGS) entry which is preliminary data.</text>
</comment>
<name>A0A5C4TAF1_9BACL</name>
<dbReference type="PANTHER" id="PTHR43649:SF12">
    <property type="entry name" value="DIACETYLCHITOBIOSE BINDING PROTEIN DASA"/>
    <property type="match status" value="1"/>
</dbReference>
<dbReference type="Gene3D" id="3.40.190.10">
    <property type="entry name" value="Periplasmic binding protein-like II"/>
    <property type="match status" value="1"/>
</dbReference>
<protein>
    <submittedName>
        <fullName evidence="1">Extracellular solute-binding protein</fullName>
    </submittedName>
</protein>
<reference evidence="1 2" key="1">
    <citation type="submission" date="2019-05" db="EMBL/GenBank/DDBJ databases">
        <title>We sequenced the genome of Paenibacillus hemerocallicola KCTC 33185 for further insight into its adaptation and study the phylogeny of Paenibacillus.</title>
        <authorList>
            <person name="Narsing Rao M.P."/>
        </authorList>
    </citation>
    <scope>NUCLEOTIDE SEQUENCE [LARGE SCALE GENOMIC DNA]</scope>
    <source>
        <strain evidence="1 2">KCTC 33185</strain>
    </source>
</reference>
<dbReference type="InterPro" id="IPR006059">
    <property type="entry name" value="SBP"/>
</dbReference>
<dbReference type="AlphaFoldDB" id="A0A5C4TAF1"/>
<keyword evidence="2" id="KW-1185">Reference proteome</keyword>
<sequence length="536" mass="59605">MVVIHVQLPLHNEMNVIPSDIPGFYTVFGLGDIMSNAQQPDAAAFGKRIGNKVNGFMKFESGFSHGSASSCILHPFTDYTMNRRQTNKIIVNVYPISKREEFRLNRMKWYSFSCLALAVILSAAGCSKSDSADSKAAPADKGAPPAAEAPKEPITLKVFETLGMTPEHFKLLIADPVKAKYPYITMERVQGSPKAIAEALAAKEQVDLFTFFNGNWGDYKDLGIVTDLKPMLNAAKADLNRFDQGALKTLTDLSKSGELYGLPYHMQFNALYYNKDLFDKFGVAYPGDGMTWEDAMELAKKMSRQEGETQYSGLTMDVWTRLTLQLGILPVNAATNKSNLTTDTFKKALEIAKQIYSIPGNPPKLGGDPFLKNKTTAMFASISLLDVLPTSGLNWDVAQYPSYKDKPNIFTQYDLHIMAISSTSKYKDDALKSMQVFLSDDVSRISTSQTGRVPLLVDPKFKEYFGSENPGLKGKKLSSIFKSKPNPNAAAFTKWHSKSYEIANKHVTEYLNDKIDLNTATRNADEEINKWIQDNP</sequence>
<dbReference type="SUPFAM" id="SSF53850">
    <property type="entry name" value="Periplasmic binding protein-like II"/>
    <property type="match status" value="1"/>
</dbReference>
<dbReference type="Proteomes" id="UP000307943">
    <property type="component" value="Unassembled WGS sequence"/>
</dbReference>
<dbReference type="EMBL" id="VDCQ01000015">
    <property type="protein sequence ID" value="TNJ65885.1"/>
    <property type="molecule type" value="Genomic_DNA"/>
</dbReference>
<evidence type="ECO:0000313" key="2">
    <source>
        <dbReference type="Proteomes" id="UP000307943"/>
    </source>
</evidence>
<gene>
    <name evidence="1" type="ORF">FE784_13280</name>
</gene>
<accession>A0A5C4TAF1</accession>
<dbReference type="Pfam" id="PF01547">
    <property type="entry name" value="SBP_bac_1"/>
    <property type="match status" value="1"/>
</dbReference>